<dbReference type="SUPFAM" id="SSF56112">
    <property type="entry name" value="Protein kinase-like (PK-like)"/>
    <property type="match status" value="1"/>
</dbReference>
<evidence type="ECO:0000259" key="2">
    <source>
        <dbReference type="Pfam" id="PF17667"/>
    </source>
</evidence>
<accession>A0A4Q2DLS4</accession>
<dbReference type="EMBL" id="SDEE01000127">
    <property type="protein sequence ID" value="RXW20943.1"/>
    <property type="molecule type" value="Genomic_DNA"/>
</dbReference>
<dbReference type="GO" id="GO:0004672">
    <property type="term" value="F:protein kinase activity"/>
    <property type="evidence" value="ECO:0007669"/>
    <property type="project" value="InterPro"/>
</dbReference>
<feature type="domain" description="Fungal-type protein kinase" evidence="2">
    <location>
        <begin position="146"/>
        <end position="496"/>
    </location>
</feature>
<dbReference type="Pfam" id="PF17667">
    <property type="entry name" value="Pkinase_fungal"/>
    <property type="match status" value="1"/>
</dbReference>
<dbReference type="AlphaFoldDB" id="A0A4Q2DLS4"/>
<dbReference type="STRING" id="2316362.A0A4Q2DLS4"/>
<evidence type="ECO:0000256" key="1">
    <source>
        <dbReference type="SAM" id="MobiDB-lite"/>
    </source>
</evidence>
<name>A0A4Q2DLS4_9AGAR</name>
<evidence type="ECO:0000313" key="4">
    <source>
        <dbReference type="Proteomes" id="UP000290288"/>
    </source>
</evidence>
<dbReference type="PANTHER" id="PTHR38248:SF2">
    <property type="entry name" value="FUNK1 11"/>
    <property type="match status" value="1"/>
</dbReference>
<dbReference type="Gene3D" id="1.10.510.10">
    <property type="entry name" value="Transferase(Phosphotransferase) domain 1"/>
    <property type="match status" value="1"/>
</dbReference>
<dbReference type="PANTHER" id="PTHR38248">
    <property type="entry name" value="FUNK1 6"/>
    <property type="match status" value="1"/>
</dbReference>
<organism evidence="3 4">
    <name type="scientific">Candolleomyces aberdarensis</name>
    <dbReference type="NCBI Taxonomy" id="2316362"/>
    <lineage>
        <taxon>Eukaryota</taxon>
        <taxon>Fungi</taxon>
        <taxon>Dikarya</taxon>
        <taxon>Basidiomycota</taxon>
        <taxon>Agaricomycotina</taxon>
        <taxon>Agaricomycetes</taxon>
        <taxon>Agaricomycetidae</taxon>
        <taxon>Agaricales</taxon>
        <taxon>Agaricineae</taxon>
        <taxon>Psathyrellaceae</taxon>
        <taxon>Candolleomyces</taxon>
    </lineage>
</organism>
<dbReference type="InterPro" id="IPR008266">
    <property type="entry name" value="Tyr_kinase_AS"/>
</dbReference>
<dbReference type="InterPro" id="IPR011009">
    <property type="entry name" value="Kinase-like_dom_sf"/>
</dbReference>
<keyword evidence="4" id="KW-1185">Reference proteome</keyword>
<dbReference type="Proteomes" id="UP000290288">
    <property type="component" value="Unassembled WGS sequence"/>
</dbReference>
<feature type="region of interest" description="Disordered" evidence="1">
    <location>
        <begin position="682"/>
        <end position="736"/>
    </location>
</feature>
<proteinExistence type="predicted"/>
<sequence length="753" mass="83713">MYLTDGSSFDSLTSISATQEKRDRLRKIVCQDLGNTVPEATSSWLESIYQDLTTPAAIKKYLDGDNEYCNGRWTRIPEAPPAVTDLHDPIRRIINSLIEHLGLPHASDSREAMICQIQREENGDSECPTSPRIVIRATGPSFSSPTGSSVEFSNVTACFGIELNSQAKEIWSHLVQMTEFAKNVFIRQPNRCFVRSMIVTECQAQLFHFDRSGAQYSPLFDIHEKPEVFIRLILGLATTNERILGLDNSVQWDMAPNGTKTSGSLETLGRGNRIVTYNLSIDEGPITRSSLLGRGTTCWFSKNDQGERLIVKDYWVADNQPSEFELLEEVKGLRGVCQIVSYDGNRACTRDFRGDTSTFNQGVFQNRTSVRIVMKAYGLSIENFTSVEQLLGALRDAIAAHKALVSRNIIHRDVSCDNILLGEDGAEEGDRGVIIDLDHAVRTSGLSSEVLADFKTGTRLFQPLMALKSCEFIPAYIPLYDYLDDLEAFFWVFAYLVLTYKPNGDRMPQNHWLKLTIKGWLNRPGVAHDCKRDFLTSPTIDYEIRHSIDSEWDVIFDDLFLGFHAFTRELNSQKAKLVYKGQTKLPDGTLAPNRFEPILVKIDAHYARVLALFDAALGKIKGSGPDTVPGSSKPPQRPASVSTSLSTSSAETTSDSLSVATSTTSVEKTLLVEKGVASPLVAKAESASTSSSTPPNPSPSPAEQPTTRSKRRSDEAELDDESPKESKRRCPPSRRQARGILSSVYQFCRTLFE</sequence>
<feature type="compositionally biased region" description="Basic residues" evidence="1">
    <location>
        <begin position="726"/>
        <end position="736"/>
    </location>
</feature>
<dbReference type="InterPro" id="IPR040976">
    <property type="entry name" value="Pkinase_fungal"/>
</dbReference>
<reference evidence="3 4" key="1">
    <citation type="submission" date="2019-01" db="EMBL/GenBank/DDBJ databases">
        <title>Draft genome sequence of Psathyrella aberdarensis IHI B618.</title>
        <authorList>
            <person name="Buettner E."/>
            <person name="Kellner H."/>
        </authorList>
    </citation>
    <scope>NUCLEOTIDE SEQUENCE [LARGE SCALE GENOMIC DNA]</scope>
    <source>
        <strain evidence="3 4">IHI B618</strain>
    </source>
</reference>
<protein>
    <recommendedName>
        <fullName evidence="2">Fungal-type protein kinase domain-containing protein</fullName>
    </recommendedName>
</protein>
<dbReference type="OrthoDB" id="2749836at2759"/>
<feature type="region of interest" description="Disordered" evidence="1">
    <location>
        <begin position="623"/>
        <end position="664"/>
    </location>
</feature>
<dbReference type="PROSITE" id="PS00109">
    <property type="entry name" value="PROTEIN_KINASE_TYR"/>
    <property type="match status" value="1"/>
</dbReference>
<evidence type="ECO:0000313" key="3">
    <source>
        <dbReference type="EMBL" id="RXW20943.1"/>
    </source>
</evidence>
<comment type="caution">
    <text evidence="3">The sequence shown here is derived from an EMBL/GenBank/DDBJ whole genome shotgun (WGS) entry which is preliminary data.</text>
</comment>
<feature type="compositionally biased region" description="Low complexity" evidence="1">
    <location>
        <begin position="639"/>
        <end position="659"/>
    </location>
</feature>
<gene>
    <name evidence="3" type="ORF">EST38_g4924</name>
</gene>